<dbReference type="PROSITE" id="PS51352">
    <property type="entry name" value="THIOREDOXIN_2"/>
    <property type="match status" value="1"/>
</dbReference>
<dbReference type="AlphaFoldDB" id="A0A0G0W7P3"/>
<sequence length="297" mass="31839">MDLGFDFFLRFGQNGRMAKIKEESSKPGLFERLAPILLVVSIGLAFMVGVLWQKVSNLEKGGVATTAAGAKPAQPNPTISLDTVKDLFSKDLVKFGDANRKVLFVEVADPSCPFCHAAAGKDPELSAAMGDTFKLVSQGGKYVSPVVEMKKLVDAGKASYVYIYSPGHNNGEMGMKAMLCANEQGKFWEVHDIMMSEAGYQIMNGIDAAQQPTKGPIVKNDKTKSGDLATFLKSAIDPNFLKTCLDSGKYDARLASDTALATQLGTSGTPFFAVNATTFPGAYNYTDMKSVVDAALK</sequence>
<protein>
    <recommendedName>
        <fullName evidence="7">Thioredoxin domain-containing protein</fullName>
    </recommendedName>
</protein>
<proteinExistence type="inferred from homology"/>
<comment type="caution">
    <text evidence="8">The sequence shown here is derived from an EMBL/GenBank/DDBJ whole genome shotgun (WGS) entry which is preliminary data.</text>
</comment>
<evidence type="ECO:0000256" key="1">
    <source>
        <dbReference type="ARBA" id="ARBA00005791"/>
    </source>
</evidence>
<evidence type="ECO:0000256" key="6">
    <source>
        <dbReference type="SAM" id="Phobius"/>
    </source>
</evidence>
<keyword evidence="5" id="KW-0676">Redox-active center</keyword>
<feature type="domain" description="Thioredoxin" evidence="7">
    <location>
        <begin position="70"/>
        <end position="297"/>
    </location>
</feature>
<dbReference type="Gene3D" id="3.40.30.10">
    <property type="entry name" value="Glutaredoxin"/>
    <property type="match status" value="1"/>
</dbReference>
<dbReference type="InterPro" id="IPR013766">
    <property type="entry name" value="Thioredoxin_domain"/>
</dbReference>
<keyword evidence="6" id="KW-1133">Transmembrane helix</keyword>
<dbReference type="PANTHER" id="PTHR13887">
    <property type="entry name" value="GLUTATHIONE S-TRANSFERASE KAPPA"/>
    <property type="match status" value="1"/>
</dbReference>
<dbReference type="Pfam" id="PF13462">
    <property type="entry name" value="Thioredoxin_4"/>
    <property type="match status" value="1"/>
</dbReference>
<comment type="similarity">
    <text evidence="1">Belongs to the thioredoxin family. DsbA subfamily.</text>
</comment>
<keyword evidence="4" id="KW-1015">Disulfide bond</keyword>
<evidence type="ECO:0000256" key="3">
    <source>
        <dbReference type="ARBA" id="ARBA00023002"/>
    </source>
</evidence>
<dbReference type="InterPro" id="IPR012336">
    <property type="entry name" value="Thioredoxin-like_fold"/>
</dbReference>
<evidence type="ECO:0000256" key="2">
    <source>
        <dbReference type="ARBA" id="ARBA00022729"/>
    </source>
</evidence>
<keyword evidence="6" id="KW-0472">Membrane</keyword>
<evidence type="ECO:0000313" key="9">
    <source>
        <dbReference type="Proteomes" id="UP000034562"/>
    </source>
</evidence>
<keyword evidence="2" id="KW-0732">Signal</keyword>
<gene>
    <name evidence="8" type="ORF">UU12_C0005G0020</name>
</gene>
<dbReference type="GO" id="GO:0016491">
    <property type="term" value="F:oxidoreductase activity"/>
    <property type="evidence" value="ECO:0007669"/>
    <property type="project" value="UniProtKB-KW"/>
</dbReference>
<dbReference type="InterPro" id="IPR036249">
    <property type="entry name" value="Thioredoxin-like_sf"/>
</dbReference>
<keyword evidence="3" id="KW-0560">Oxidoreductase</keyword>
<accession>A0A0G0W7P3</accession>
<keyword evidence="6" id="KW-0812">Transmembrane</keyword>
<reference evidence="8 9" key="1">
    <citation type="journal article" date="2015" name="Nature">
        <title>rRNA introns, odd ribosomes, and small enigmatic genomes across a large radiation of phyla.</title>
        <authorList>
            <person name="Brown C.T."/>
            <person name="Hug L.A."/>
            <person name="Thomas B.C."/>
            <person name="Sharon I."/>
            <person name="Castelle C.J."/>
            <person name="Singh A."/>
            <person name="Wilkins M.J."/>
            <person name="Williams K.H."/>
            <person name="Banfield J.F."/>
        </authorList>
    </citation>
    <scope>NUCLEOTIDE SEQUENCE [LARGE SCALE GENOMIC DNA]</scope>
</reference>
<dbReference type="SUPFAM" id="SSF52833">
    <property type="entry name" value="Thioredoxin-like"/>
    <property type="match status" value="1"/>
</dbReference>
<organism evidence="8 9">
    <name type="scientific">Candidatus Woesebacteria bacterium GW2011_GWA2_40_7b</name>
    <dbReference type="NCBI Taxonomy" id="1618563"/>
    <lineage>
        <taxon>Bacteria</taxon>
        <taxon>Candidatus Woeseibacteriota</taxon>
    </lineage>
</organism>
<evidence type="ECO:0000256" key="4">
    <source>
        <dbReference type="ARBA" id="ARBA00023157"/>
    </source>
</evidence>
<evidence type="ECO:0000259" key="7">
    <source>
        <dbReference type="PROSITE" id="PS51352"/>
    </source>
</evidence>
<dbReference type="EMBL" id="LBZK01000005">
    <property type="protein sequence ID" value="KKR71227.1"/>
    <property type="molecule type" value="Genomic_DNA"/>
</dbReference>
<dbReference type="Proteomes" id="UP000034562">
    <property type="component" value="Unassembled WGS sequence"/>
</dbReference>
<feature type="transmembrane region" description="Helical" evidence="6">
    <location>
        <begin position="33"/>
        <end position="52"/>
    </location>
</feature>
<evidence type="ECO:0000256" key="5">
    <source>
        <dbReference type="ARBA" id="ARBA00023284"/>
    </source>
</evidence>
<evidence type="ECO:0000313" key="8">
    <source>
        <dbReference type="EMBL" id="KKR71227.1"/>
    </source>
</evidence>
<dbReference type="STRING" id="1618563.UU12_C0005G0020"/>
<dbReference type="PANTHER" id="PTHR13887:SF14">
    <property type="entry name" value="DISULFIDE BOND FORMATION PROTEIN D"/>
    <property type="match status" value="1"/>
</dbReference>
<name>A0A0G0W7P3_9BACT</name>